<protein>
    <recommendedName>
        <fullName evidence="7 12">Beta-galactosidase</fullName>
        <ecNumber evidence="6 12">3.2.1.23</ecNumber>
    </recommendedName>
    <alternativeName>
        <fullName evidence="11 12">Lactase</fullName>
    </alternativeName>
</protein>
<dbReference type="GO" id="GO:0030246">
    <property type="term" value="F:carbohydrate binding"/>
    <property type="evidence" value="ECO:0007669"/>
    <property type="project" value="InterPro"/>
</dbReference>
<dbReference type="Gene3D" id="3.20.20.80">
    <property type="entry name" value="Glycosidases"/>
    <property type="match status" value="1"/>
</dbReference>
<dbReference type="Pfam" id="PF02837">
    <property type="entry name" value="Glyco_hydro_2_N"/>
    <property type="match status" value="1"/>
</dbReference>
<evidence type="ECO:0000256" key="10">
    <source>
        <dbReference type="ARBA" id="ARBA00023295"/>
    </source>
</evidence>
<dbReference type="EMBL" id="CM001167">
    <property type="protein sequence ID" value="EGJ70987.1"/>
    <property type="molecule type" value="Genomic_DNA"/>
</dbReference>
<evidence type="ECO:0000256" key="2">
    <source>
        <dbReference type="ARBA" id="ARBA00001913"/>
    </source>
</evidence>
<evidence type="ECO:0000256" key="9">
    <source>
        <dbReference type="ARBA" id="ARBA00022837"/>
    </source>
</evidence>
<feature type="signal peptide" evidence="13">
    <location>
        <begin position="1"/>
        <end position="23"/>
    </location>
</feature>
<dbReference type="PANTHER" id="PTHR46323">
    <property type="entry name" value="BETA-GALACTOSIDASE"/>
    <property type="match status" value="1"/>
</dbReference>
<evidence type="ECO:0000256" key="8">
    <source>
        <dbReference type="ARBA" id="ARBA00022801"/>
    </source>
</evidence>
<dbReference type="InterPro" id="IPR006102">
    <property type="entry name" value="Ig-like_GH2"/>
</dbReference>
<organism evidence="15 16">
    <name type="scientific">Bacteroides coprosuis DSM 18011</name>
    <dbReference type="NCBI Taxonomy" id="679937"/>
    <lineage>
        <taxon>Bacteria</taxon>
        <taxon>Pseudomonadati</taxon>
        <taxon>Bacteroidota</taxon>
        <taxon>Bacteroidia</taxon>
        <taxon>Bacteroidales</taxon>
        <taxon>Bacteroidaceae</taxon>
        <taxon>Bacteroides</taxon>
    </lineage>
</organism>
<dbReference type="Pfam" id="PF02929">
    <property type="entry name" value="Bgal_small_N"/>
    <property type="match status" value="1"/>
</dbReference>
<evidence type="ECO:0000256" key="6">
    <source>
        <dbReference type="ARBA" id="ARBA00012756"/>
    </source>
</evidence>
<dbReference type="SUPFAM" id="SSF49303">
    <property type="entry name" value="beta-Galactosidase/glucuronidase domain"/>
    <property type="match status" value="2"/>
</dbReference>
<dbReference type="EC" id="3.2.1.23" evidence="6 12"/>
<dbReference type="InterPro" id="IPR006101">
    <property type="entry name" value="Glyco_hydro_2"/>
</dbReference>
<comment type="cofactor">
    <cofactor evidence="3">
        <name>Na(+)</name>
        <dbReference type="ChEBI" id="CHEBI:29101"/>
    </cofactor>
</comment>
<dbReference type="InterPro" id="IPR017853">
    <property type="entry name" value="GH"/>
</dbReference>
<dbReference type="GO" id="GO:0004565">
    <property type="term" value="F:beta-galactosidase activity"/>
    <property type="evidence" value="ECO:0007669"/>
    <property type="project" value="UniProtKB-EC"/>
</dbReference>
<keyword evidence="9" id="KW-0106">Calcium</keyword>
<evidence type="ECO:0000256" key="7">
    <source>
        <dbReference type="ARBA" id="ARBA00013303"/>
    </source>
</evidence>
<name>F3ZT25_9BACE</name>
<dbReference type="InterPro" id="IPR006103">
    <property type="entry name" value="Glyco_hydro_2_cat"/>
</dbReference>
<dbReference type="OrthoDB" id="9801077at2"/>
<dbReference type="PROSITE" id="PS00719">
    <property type="entry name" value="GLYCOSYL_HYDROL_F2_1"/>
    <property type="match status" value="1"/>
</dbReference>
<evidence type="ECO:0000313" key="15">
    <source>
        <dbReference type="EMBL" id="EGJ70987.1"/>
    </source>
</evidence>
<reference evidence="15 16" key="1">
    <citation type="journal article" date="2011" name="Stand. Genomic Sci.">
        <title>Non-contiguous finished genome sequence of Bacteroides coprosuis type strain (PC139).</title>
        <authorList>
            <person name="Land M."/>
            <person name="Held B."/>
            <person name="Gronow S."/>
            <person name="Abt B."/>
            <person name="Lucas S."/>
            <person name="Del Rio T.G."/>
            <person name="Nolan M."/>
            <person name="Tice H."/>
            <person name="Cheng J.F."/>
            <person name="Pitluck S."/>
            <person name="Liolios K."/>
            <person name="Pagani I."/>
            <person name="Ivanova N."/>
            <person name="Mavromatis K."/>
            <person name="Mikhailova N."/>
            <person name="Pati A."/>
            <person name="Tapia R."/>
            <person name="Han C."/>
            <person name="Goodwin L."/>
            <person name="Chen A."/>
            <person name="Palaniappan K."/>
            <person name="Hauser L."/>
            <person name="Brambilla E.M."/>
            <person name="Rohde M."/>
            <person name="Goker M."/>
            <person name="Detter J.C."/>
            <person name="Woyke T."/>
            <person name="Bristow J."/>
            <person name="Eisen J.A."/>
            <person name="Markowitz V."/>
            <person name="Hugenholtz P."/>
            <person name="Kyrpides N.C."/>
            <person name="Klenk H.P."/>
            <person name="Lapidus A."/>
        </authorList>
    </citation>
    <scope>NUCLEOTIDE SEQUENCE</scope>
    <source>
        <strain evidence="15 16">DSM 18011</strain>
    </source>
</reference>
<dbReference type="InterPro" id="IPR004199">
    <property type="entry name" value="B-gal_small/dom_5"/>
</dbReference>
<dbReference type="HOGENOM" id="CLU_002346_0_2_10"/>
<dbReference type="Gene3D" id="2.70.98.10">
    <property type="match status" value="1"/>
</dbReference>
<dbReference type="InterPro" id="IPR008979">
    <property type="entry name" value="Galactose-bd-like_sf"/>
</dbReference>
<dbReference type="InterPro" id="IPR023230">
    <property type="entry name" value="Glyco_hydro_2_CS"/>
</dbReference>
<evidence type="ECO:0000256" key="5">
    <source>
        <dbReference type="ARBA" id="ARBA00011245"/>
    </source>
</evidence>
<proteinExistence type="inferred from homology"/>
<comment type="similarity">
    <text evidence="4 12">Belongs to the glycosyl hydrolase 2 family.</text>
</comment>
<keyword evidence="16" id="KW-1185">Reference proteome</keyword>
<dbReference type="SUPFAM" id="SSF49785">
    <property type="entry name" value="Galactose-binding domain-like"/>
    <property type="match status" value="1"/>
</dbReference>
<dbReference type="Gene3D" id="2.60.40.10">
    <property type="entry name" value="Immunoglobulins"/>
    <property type="match status" value="2"/>
</dbReference>
<comment type="subunit">
    <text evidence="5">Monomer.</text>
</comment>
<dbReference type="Proteomes" id="UP000018439">
    <property type="component" value="Chromosome"/>
</dbReference>
<evidence type="ECO:0000256" key="3">
    <source>
        <dbReference type="ARBA" id="ARBA00001959"/>
    </source>
</evidence>
<dbReference type="InterPro" id="IPR036156">
    <property type="entry name" value="Beta-gal/glucu_dom_sf"/>
</dbReference>
<evidence type="ECO:0000256" key="11">
    <source>
        <dbReference type="ARBA" id="ARBA00032230"/>
    </source>
</evidence>
<dbReference type="eggNOG" id="COG3250">
    <property type="taxonomic scope" value="Bacteria"/>
</dbReference>
<dbReference type="FunFam" id="3.20.20.80:FF:000018">
    <property type="entry name" value="Beta-galactosidase"/>
    <property type="match status" value="1"/>
</dbReference>
<dbReference type="SUPFAM" id="SSF74650">
    <property type="entry name" value="Galactose mutarotase-like"/>
    <property type="match status" value="1"/>
</dbReference>
<dbReference type="InterPro" id="IPR006104">
    <property type="entry name" value="Glyco_hydro_2_N"/>
</dbReference>
<keyword evidence="10 12" id="KW-0326">Glycosidase</keyword>
<comment type="cofactor">
    <cofactor evidence="2">
        <name>Ca(2+)</name>
        <dbReference type="ChEBI" id="CHEBI:29108"/>
    </cofactor>
</comment>
<evidence type="ECO:0000259" key="14">
    <source>
        <dbReference type="SMART" id="SM01038"/>
    </source>
</evidence>
<dbReference type="PRINTS" id="PR00132">
    <property type="entry name" value="GLHYDRLASE2"/>
</dbReference>
<dbReference type="InterPro" id="IPR032312">
    <property type="entry name" value="LacZ_4"/>
</dbReference>
<evidence type="ECO:0000313" key="16">
    <source>
        <dbReference type="Proteomes" id="UP000018439"/>
    </source>
</evidence>
<dbReference type="Pfam" id="PF02836">
    <property type="entry name" value="Glyco_hydro_2_C"/>
    <property type="match status" value="1"/>
</dbReference>
<evidence type="ECO:0000256" key="4">
    <source>
        <dbReference type="ARBA" id="ARBA00007401"/>
    </source>
</evidence>
<feature type="domain" description="Beta galactosidase small chain/" evidence="14">
    <location>
        <begin position="762"/>
        <end position="1039"/>
    </location>
</feature>
<evidence type="ECO:0000256" key="1">
    <source>
        <dbReference type="ARBA" id="ARBA00001412"/>
    </source>
</evidence>
<dbReference type="PANTHER" id="PTHR46323:SF2">
    <property type="entry name" value="BETA-GALACTOSIDASE"/>
    <property type="match status" value="1"/>
</dbReference>
<dbReference type="SMART" id="SM01038">
    <property type="entry name" value="Bgal_small_N"/>
    <property type="match status" value="1"/>
</dbReference>
<dbReference type="InterPro" id="IPR050347">
    <property type="entry name" value="Bact_Beta-galactosidase"/>
</dbReference>
<dbReference type="InterPro" id="IPR013783">
    <property type="entry name" value="Ig-like_fold"/>
</dbReference>
<dbReference type="Pfam" id="PF16353">
    <property type="entry name" value="LacZ_4"/>
    <property type="match status" value="1"/>
</dbReference>
<sequence>MKNTFFPLLFLLGAVLSLAKASAQDNVPWQNAEINEINREPMRAHFTPYLTEKLGMEQFSKPILERLKVNSSVERRISLNGTWQFKYAKNPAEAPSEFWKESFDTSNWDPIQVPGSWELQGFDAPIYTDVSYPFPPNPPYVPTDYNPVGSYVHEFSIPSNWNDMDVFIDFEGVESAYYVWVNGQEVGYSEDSRLPAHFDITKYLKSGKNKLAVKVFRYSDGSYLEDQDYWKYSGIERNVYVYARPQTRVNDFHLLAELTNEYVDGDFKLAVDLDNPKTGYTLDVKVLEDNDPIFNRTINTTADKQYRIDEVFPQIKSWNAETPNLYTLVLTLKDERGSDMESIIHPFGFRKVEMRNGQILVNNTPILFKGVNRHEHDPQNGRTITVESMAKDIEIMKHFNLNAVRCSHYPNNPEWYALCDYYGLYLIDEANIESHGMMHHKDYTLANYPDWANAFQQRMERMVRRDRNFTSIVTWSLGNESGYGKHFETIYHWTKEFDSSRPVQYEGGGFEGLSDIYCPMYGRIWLLRQFVNQRQPRPMILCEYAHAMGNSVGNLKDYWDVIYQYDQLQGGFIWDWVDQAIEHKDEKGNKIWAYGGDLGFVGVPNDSNFCANGLIAADRTVNPHTWEVKKVYQYVHFEPASFIDQGVKITNRHDFIDLSKYDFTWTVESDGQVVEEGQLSLPQILPWNSYEISVPYSKSKFEPTKEYFLKIEAHTNVDEKLVKKNHLAAYEQWLLPNEAVAKRVVQSTSGKMKLKTKKGLVTYSGNNFSVIFNSESGELVDYQVHSKSMIKEGLRPNFWRALTDNDVANGTTSRCGIWKTIWDDMSLTKFETLIDKEGKLGTVLASYNHKDAMLQVEMRYAIRPEGIIQVSMNFTPGVKPLPEVPRLGMKMILPAEYDQMTWLGRGPHENYADRKTSAMVGEYTSTVWDQFHPYIRPQETANKSDVRWVALQNKAKEGLLFIGETPLSVSAWNFTQEDIGYIPFNIERKHGGSIMKRDFVWLNIDYKQMGVGGDNTWGAQVHPEYTITPEKQSYSFTILPLTGKESIVDESHKVWF</sequence>
<dbReference type="Gene3D" id="2.60.120.260">
    <property type="entry name" value="Galactose-binding domain-like"/>
    <property type="match status" value="1"/>
</dbReference>
<dbReference type="AlphaFoldDB" id="F3ZT25"/>
<dbReference type="GO" id="GO:0005990">
    <property type="term" value="P:lactose catabolic process"/>
    <property type="evidence" value="ECO:0007669"/>
    <property type="project" value="TreeGrafter"/>
</dbReference>
<accession>F3ZT25</accession>
<dbReference type="InterPro" id="IPR014718">
    <property type="entry name" value="GH-type_carb-bd"/>
</dbReference>
<dbReference type="STRING" id="679937.Bcop_0771"/>
<comment type="catalytic activity">
    <reaction evidence="1 12">
        <text>Hydrolysis of terminal non-reducing beta-D-galactose residues in beta-D-galactosides.</text>
        <dbReference type="EC" id="3.2.1.23"/>
    </reaction>
</comment>
<evidence type="ECO:0000256" key="12">
    <source>
        <dbReference type="RuleBase" id="RU361154"/>
    </source>
</evidence>
<dbReference type="Pfam" id="PF00703">
    <property type="entry name" value="Glyco_hydro_2"/>
    <property type="match status" value="1"/>
</dbReference>
<evidence type="ECO:0000256" key="13">
    <source>
        <dbReference type="SAM" id="SignalP"/>
    </source>
</evidence>
<keyword evidence="13" id="KW-0732">Signal</keyword>
<feature type="chain" id="PRO_5003308668" description="Beta-galactosidase" evidence="13">
    <location>
        <begin position="24"/>
        <end position="1056"/>
    </location>
</feature>
<dbReference type="SUPFAM" id="SSF51445">
    <property type="entry name" value="(Trans)glycosidases"/>
    <property type="match status" value="1"/>
</dbReference>
<keyword evidence="8 12" id="KW-0378">Hydrolase</keyword>
<gene>
    <name evidence="15" type="ORF">Bcop_0771</name>
</gene>
<dbReference type="InterPro" id="IPR011013">
    <property type="entry name" value="Gal_mutarotase_sf_dom"/>
</dbReference>
<dbReference type="GO" id="GO:0009341">
    <property type="term" value="C:beta-galactosidase complex"/>
    <property type="evidence" value="ECO:0007669"/>
    <property type="project" value="InterPro"/>
</dbReference>